<protein>
    <submittedName>
        <fullName evidence="2">Uncharacterized protein</fullName>
    </submittedName>
</protein>
<dbReference type="AlphaFoldDB" id="A0A438AHF6"/>
<feature type="transmembrane region" description="Helical" evidence="1">
    <location>
        <begin position="232"/>
        <end position="252"/>
    </location>
</feature>
<dbReference type="OrthoDB" id="7738422at2"/>
<gene>
    <name evidence="2" type="ORF">EKE94_11985</name>
</gene>
<dbReference type="EMBL" id="RQXX01000003">
    <property type="protein sequence ID" value="RVV98163.1"/>
    <property type="molecule type" value="Genomic_DNA"/>
</dbReference>
<evidence type="ECO:0000313" key="3">
    <source>
        <dbReference type="Proteomes" id="UP000285908"/>
    </source>
</evidence>
<organism evidence="2 3">
    <name type="scientific">Mesobaculum littorinae</name>
    <dbReference type="NCBI Taxonomy" id="2486419"/>
    <lineage>
        <taxon>Bacteria</taxon>
        <taxon>Pseudomonadati</taxon>
        <taxon>Pseudomonadota</taxon>
        <taxon>Alphaproteobacteria</taxon>
        <taxon>Rhodobacterales</taxon>
        <taxon>Roseobacteraceae</taxon>
        <taxon>Mesobaculum</taxon>
    </lineage>
</organism>
<keyword evidence="1" id="KW-0812">Transmembrane</keyword>
<feature type="transmembrane region" description="Helical" evidence="1">
    <location>
        <begin position="36"/>
        <end position="59"/>
    </location>
</feature>
<feature type="transmembrane region" description="Helical" evidence="1">
    <location>
        <begin position="135"/>
        <end position="158"/>
    </location>
</feature>
<dbReference type="RefSeq" id="WP_127906829.1">
    <property type="nucleotide sequence ID" value="NZ_RQXX01000003.1"/>
</dbReference>
<keyword evidence="1" id="KW-1133">Transmembrane helix</keyword>
<feature type="transmembrane region" description="Helical" evidence="1">
    <location>
        <begin position="12"/>
        <end position="30"/>
    </location>
</feature>
<dbReference type="Proteomes" id="UP000285908">
    <property type="component" value="Unassembled WGS sequence"/>
</dbReference>
<reference evidence="2 3" key="1">
    <citation type="submission" date="2018-11" db="EMBL/GenBank/DDBJ databases">
        <title>Mesobaculum littorinae gen. nov., sp. nov., isolated from Littorina scabra that represents a novel genus of the order Rhodobacteraceae.</title>
        <authorList>
            <person name="Li F."/>
        </authorList>
    </citation>
    <scope>NUCLEOTIDE SEQUENCE [LARGE SCALE GENOMIC DNA]</scope>
    <source>
        <strain evidence="2 3">M0103</strain>
    </source>
</reference>
<name>A0A438AHF6_9RHOB</name>
<accession>A0A438AHF6</accession>
<keyword evidence="3" id="KW-1185">Reference proteome</keyword>
<feature type="transmembrane region" description="Helical" evidence="1">
    <location>
        <begin position="200"/>
        <end position="226"/>
    </location>
</feature>
<proteinExistence type="predicted"/>
<feature type="transmembrane region" description="Helical" evidence="1">
    <location>
        <begin position="71"/>
        <end position="91"/>
    </location>
</feature>
<evidence type="ECO:0000313" key="2">
    <source>
        <dbReference type="EMBL" id="RVV98163.1"/>
    </source>
</evidence>
<evidence type="ECO:0000256" key="1">
    <source>
        <dbReference type="SAM" id="Phobius"/>
    </source>
</evidence>
<keyword evidence="1" id="KW-0472">Membrane</keyword>
<comment type="caution">
    <text evidence="2">The sequence shown here is derived from an EMBL/GenBank/DDBJ whole genome shotgun (WGS) entry which is preliminary data.</text>
</comment>
<sequence length="277" mass="29754">MISRLTGAVARGFLVMVLIATPSLMGTGITEDGAQVVSLVALAAAILTISEYASAYPCLYEFRDAPPFNRIRFGSLFATVFLLSIITRGLVEETSLTLFVQAVGGVVGKAMDFPYSPVQLAIGMLPDGAPVGEVLLMRAMVGMAFLAALLSLSGFVICCKVKHWPLDSGRFNVWINLPTFDPTSGGDVVDRLRRDSMINVALGFFLPFVMPMVIVEASSVFGRVAIDTPQTLVWTVAAWAFLPTSLFMRGIAMGRVARIIARQRQLDSDPEGGLVTA</sequence>